<dbReference type="Proteomes" id="UP000177707">
    <property type="component" value="Unassembled WGS sequence"/>
</dbReference>
<gene>
    <name evidence="1" type="ORF">A3A96_00240</name>
</gene>
<sequence length="86" mass="9898">MNEESIQKYIKQVRTEANEDMKQHIGALIENVNDKFKATNEKLITIDKKLDSQEEMIAGIAEEKTLVKVQVSDHENRINTLETNLV</sequence>
<accession>A0A1G2TX41</accession>
<proteinExistence type="predicted"/>
<dbReference type="EMBL" id="MHWB01000009">
    <property type="protein sequence ID" value="OHB01857.1"/>
    <property type="molecule type" value="Genomic_DNA"/>
</dbReference>
<evidence type="ECO:0000313" key="1">
    <source>
        <dbReference type="EMBL" id="OHB01857.1"/>
    </source>
</evidence>
<comment type="caution">
    <text evidence="1">The sequence shown here is derived from an EMBL/GenBank/DDBJ whole genome shotgun (WGS) entry which is preliminary data.</text>
</comment>
<dbReference type="STRING" id="1802758.A3A96_00240"/>
<evidence type="ECO:0000313" key="2">
    <source>
        <dbReference type="Proteomes" id="UP000177707"/>
    </source>
</evidence>
<reference evidence="1 2" key="1">
    <citation type="journal article" date="2016" name="Nat. Commun.">
        <title>Thousands of microbial genomes shed light on interconnected biogeochemical processes in an aquifer system.</title>
        <authorList>
            <person name="Anantharaman K."/>
            <person name="Brown C.T."/>
            <person name="Hug L.A."/>
            <person name="Sharon I."/>
            <person name="Castelle C.J."/>
            <person name="Probst A.J."/>
            <person name="Thomas B.C."/>
            <person name="Singh A."/>
            <person name="Wilkins M.J."/>
            <person name="Karaoz U."/>
            <person name="Brodie E.L."/>
            <person name="Williams K.H."/>
            <person name="Hubbard S.S."/>
            <person name="Banfield J.F."/>
        </authorList>
    </citation>
    <scope>NUCLEOTIDE SEQUENCE [LARGE SCALE GENOMIC DNA]</scope>
</reference>
<name>A0A1G2TX41_9BACT</name>
<protein>
    <submittedName>
        <fullName evidence="1">Uncharacterized protein</fullName>
    </submittedName>
</protein>
<dbReference type="AlphaFoldDB" id="A0A1G2TX41"/>
<organism evidence="1 2">
    <name type="scientific">Candidatus Zambryskibacteria bacterium RIFCSPLOWO2_01_FULL_39_39</name>
    <dbReference type="NCBI Taxonomy" id="1802758"/>
    <lineage>
        <taxon>Bacteria</taxon>
        <taxon>Candidatus Zambryskiibacteriota</taxon>
    </lineage>
</organism>